<dbReference type="SUPFAM" id="SSF51905">
    <property type="entry name" value="FAD/NAD(P)-binding domain"/>
    <property type="match status" value="1"/>
</dbReference>
<dbReference type="PANTHER" id="PTHR40254">
    <property type="entry name" value="BLR0577 PROTEIN"/>
    <property type="match status" value="1"/>
</dbReference>
<organism evidence="2 3">
    <name type="scientific">Arthrobacter stackebrandtii</name>
    <dbReference type="NCBI Taxonomy" id="272161"/>
    <lineage>
        <taxon>Bacteria</taxon>
        <taxon>Bacillati</taxon>
        <taxon>Actinomycetota</taxon>
        <taxon>Actinomycetes</taxon>
        <taxon>Micrococcales</taxon>
        <taxon>Micrococcaceae</taxon>
        <taxon>Arthrobacter</taxon>
    </lineage>
</organism>
<comment type="caution">
    <text evidence="2">The sequence shown here is derived from an EMBL/GenBank/DDBJ whole genome shotgun (WGS) entry which is preliminary data.</text>
</comment>
<name>A0ABS4YUL1_9MICC</name>
<reference evidence="2 3" key="1">
    <citation type="submission" date="2021-03" db="EMBL/GenBank/DDBJ databases">
        <title>Sequencing the genomes of 1000 actinobacteria strains.</title>
        <authorList>
            <person name="Klenk H.-P."/>
        </authorList>
    </citation>
    <scope>NUCLEOTIDE SEQUENCE [LARGE SCALE GENOMIC DNA]</scope>
    <source>
        <strain evidence="2 3">DSM 16005</strain>
    </source>
</reference>
<dbReference type="RefSeq" id="WP_245346397.1">
    <property type="nucleotide sequence ID" value="NZ_JAGIOI010000001.1"/>
</dbReference>
<dbReference type="EMBL" id="JAGIOI010000001">
    <property type="protein sequence ID" value="MBP2412107.1"/>
    <property type="molecule type" value="Genomic_DNA"/>
</dbReference>
<dbReference type="InterPro" id="IPR038732">
    <property type="entry name" value="HpyO/CreE_NAD-binding"/>
</dbReference>
<gene>
    <name evidence="2" type="ORF">JOF48_000906</name>
</gene>
<dbReference type="InterPro" id="IPR052189">
    <property type="entry name" value="L-asp_N-monooxygenase_NS-form"/>
</dbReference>
<evidence type="ECO:0000313" key="2">
    <source>
        <dbReference type="EMBL" id="MBP2412107.1"/>
    </source>
</evidence>
<keyword evidence="3" id="KW-1185">Reference proteome</keyword>
<proteinExistence type="predicted"/>
<dbReference type="InterPro" id="IPR036188">
    <property type="entry name" value="FAD/NAD-bd_sf"/>
</dbReference>
<dbReference type="Pfam" id="PF13454">
    <property type="entry name" value="NAD_binding_9"/>
    <property type="match status" value="1"/>
</dbReference>
<dbReference type="Proteomes" id="UP000711614">
    <property type="component" value="Unassembled WGS sequence"/>
</dbReference>
<feature type="domain" description="FAD-dependent urate hydroxylase HpyO/Asp monooxygenase CreE-like FAD/NAD(P)-binding" evidence="1">
    <location>
        <begin position="5"/>
        <end position="189"/>
    </location>
</feature>
<protein>
    <recommendedName>
        <fullName evidence="1">FAD-dependent urate hydroxylase HpyO/Asp monooxygenase CreE-like FAD/NAD(P)-binding domain-containing protein</fullName>
    </recommendedName>
</protein>
<evidence type="ECO:0000313" key="3">
    <source>
        <dbReference type="Proteomes" id="UP000711614"/>
    </source>
</evidence>
<dbReference type="PANTHER" id="PTHR40254:SF1">
    <property type="entry name" value="BLR0577 PROTEIN"/>
    <property type="match status" value="1"/>
</dbReference>
<dbReference type="Gene3D" id="3.50.50.60">
    <property type="entry name" value="FAD/NAD(P)-binding domain"/>
    <property type="match status" value="1"/>
</dbReference>
<evidence type="ECO:0000259" key="1">
    <source>
        <dbReference type="Pfam" id="PF13454"/>
    </source>
</evidence>
<accession>A0ABS4YUL1</accession>
<sequence length="650" mass="69103">MQTVAIVGAGPRGTSVMERLLAHHAAHAASSARGAAPRPLHIHLIDPFPPGAGHVWRTEQSRLFLMNTQSFFPTLVPDQGVAAEPVAGCSFNKWRRLQQDNPCARLSAGDIEELAALGPANFPSRALYGRYLEWCFTQLTQAMPDGVRLTVHAAEAKRVVRDRTEGGFAVVLLDGTRIAADQVVLALGHVESKLSPAQRELRDEAREHGLSYLPPAVPNDVDWEQLPAGETVLVRGMGLNFFDVVGQLTEGRGGRFEDTGGPAGEALRYVASGREPVIVGASRRGTPYRAKAELASYYPESVELRFLGEDAVAAIRAMGATAGFDHDIWPLLHRDTLWAYYTTLARTRPEVVSPALVPELDALLQDGLDGGGQGWEDRLKTLLAGHVRDGYILDLRGLARPLAAHAPAAGAGFGSYGDLDSAVLEYLRADAAGSALGEDDPVKMAIGALNAGRAVIKSLVADQGITQGSWLGELRGWFEGFVEGLASGPPALRVEQLAALVRAGVVHFAGPDPVFRIQHGRFTASSPWVAGAPREARHLVEALAPSNQVRSTASTLLQNLMADGLARPRLMLASDGEPVTTSGLDVSAPPYRVVDGAGAPVEGLYVLGLQLSSTQWGTAIAAEASAKYRSGYRTVLDSDAIASHILTADG</sequence>